<comment type="function">
    <text evidence="3">Required for rescue of stalled ribosomes mediated by trans-translation. Binds to transfer-messenger RNA (tmRNA), required for stable association of tmRNA with ribosomes. tmRNA and SmpB together mimic tRNA shape, replacing the anticodon stem-loop with SmpB. tmRNA is encoded by the ssrA gene; the 2 termini fold to resemble tRNA(Ala) and it encodes a 'tag peptide', a short internal open reading frame. During trans-translation Ala-aminoacylated tmRNA acts like a tRNA, entering the A-site of stalled ribosomes, displacing the stalled mRNA. The ribosome then switches to translate the ORF on the tmRNA; the nascent peptide is terminated with the 'tag peptide' encoded by the tmRNA and targeted for degradation. The ribosome is freed to recommence translation, which seems to be the essential function of trans-translation.</text>
</comment>
<keyword evidence="2 3" id="KW-0694">RNA-binding</keyword>
<dbReference type="Proteomes" id="UP000010077">
    <property type="component" value="Chromosome"/>
</dbReference>
<dbReference type="SUPFAM" id="SSF74982">
    <property type="entry name" value="Small protein B (SmpB)"/>
    <property type="match status" value="1"/>
</dbReference>
<accession>K7ZCP3</accession>
<dbReference type="KEGG" id="thal:A1OE_580"/>
<dbReference type="Gene3D" id="2.40.280.10">
    <property type="match status" value="1"/>
</dbReference>
<dbReference type="HAMAP" id="MF_00023">
    <property type="entry name" value="SmpB"/>
    <property type="match status" value="1"/>
</dbReference>
<dbReference type="InterPro" id="IPR020081">
    <property type="entry name" value="SsrA-bd_prot_CS"/>
</dbReference>
<comment type="subcellular location">
    <subcellularLocation>
        <location evidence="3">Cytoplasm</location>
    </subcellularLocation>
    <text evidence="3">The tmRNA-SmpB complex associates with stalled 70S ribosomes.</text>
</comment>
<dbReference type="PROSITE" id="PS01317">
    <property type="entry name" value="SSRP"/>
    <property type="match status" value="1"/>
</dbReference>
<evidence type="ECO:0000256" key="1">
    <source>
        <dbReference type="ARBA" id="ARBA00022490"/>
    </source>
</evidence>
<keyword evidence="5" id="KW-1185">Reference proteome</keyword>
<proteinExistence type="inferred from homology"/>
<dbReference type="AlphaFoldDB" id="K7ZCP3"/>
<gene>
    <name evidence="3 4" type="primary">smpB</name>
    <name evidence="4" type="ORF">A1OE_580</name>
</gene>
<dbReference type="InterPro" id="IPR023620">
    <property type="entry name" value="SmpB"/>
</dbReference>
<dbReference type="NCBIfam" id="TIGR00086">
    <property type="entry name" value="smpB"/>
    <property type="match status" value="1"/>
</dbReference>
<dbReference type="PATRIC" id="fig|1193729.4.peg.311"/>
<dbReference type="NCBIfam" id="NF003843">
    <property type="entry name" value="PRK05422.1"/>
    <property type="match status" value="1"/>
</dbReference>
<evidence type="ECO:0000256" key="3">
    <source>
        <dbReference type="HAMAP-Rule" id="MF_00023"/>
    </source>
</evidence>
<evidence type="ECO:0000313" key="5">
    <source>
        <dbReference type="Proteomes" id="UP000010077"/>
    </source>
</evidence>
<dbReference type="HOGENOM" id="CLU_108953_0_1_5"/>
<name>K7ZCP3_9PROT</name>
<comment type="similarity">
    <text evidence="3">Belongs to the SmpB family.</text>
</comment>
<protein>
    <recommendedName>
        <fullName evidence="3">SsrA-binding protein</fullName>
    </recommendedName>
    <alternativeName>
        <fullName evidence="3">Small protein B</fullName>
    </alternativeName>
</protein>
<dbReference type="GO" id="GO:0005829">
    <property type="term" value="C:cytosol"/>
    <property type="evidence" value="ECO:0007669"/>
    <property type="project" value="TreeGrafter"/>
</dbReference>
<dbReference type="GO" id="GO:0070930">
    <property type="term" value="P:trans-translation-dependent protein tagging"/>
    <property type="evidence" value="ECO:0007669"/>
    <property type="project" value="TreeGrafter"/>
</dbReference>
<dbReference type="InterPro" id="IPR000037">
    <property type="entry name" value="SsrA-bd_prot"/>
</dbReference>
<keyword evidence="1 3" id="KW-0963">Cytoplasm</keyword>
<dbReference type="PANTHER" id="PTHR30308:SF2">
    <property type="entry name" value="SSRA-BINDING PROTEIN"/>
    <property type="match status" value="1"/>
</dbReference>
<dbReference type="Pfam" id="PF01668">
    <property type="entry name" value="SmpB"/>
    <property type="match status" value="1"/>
</dbReference>
<dbReference type="CDD" id="cd09294">
    <property type="entry name" value="SmpB"/>
    <property type="match status" value="1"/>
</dbReference>
<dbReference type="STRING" id="1193729.A1OE_580"/>
<evidence type="ECO:0000313" key="4">
    <source>
        <dbReference type="EMBL" id="AFX98771.1"/>
    </source>
</evidence>
<evidence type="ECO:0000256" key="2">
    <source>
        <dbReference type="ARBA" id="ARBA00022884"/>
    </source>
</evidence>
<dbReference type="eggNOG" id="COG0691">
    <property type="taxonomic scope" value="Bacteria"/>
</dbReference>
<sequence length="166" mass="19290">MHLKNKGGFAMDERHGARKKIVNNRQARYKYIIEDTIEAGIILTGSEVKSLCEGCSSINESYAGNDNGELALINSHIPQYRSGGVFNHDPRRVRRLLVHRKERDRMFGMIRQQGYTLVPISIYFNDRGIAKLQIGVARGKKILDKRQEIKKRDWERRKARLLRKNK</sequence>
<dbReference type="EMBL" id="CP003539">
    <property type="protein sequence ID" value="AFX98771.1"/>
    <property type="molecule type" value="Genomic_DNA"/>
</dbReference>
<dbReference type="PANTHER" id="PTHR30308">
    <property type="entry name" value="TMRNA-BINDING COMPONENT OF TRANS-TRANSLATION TAGGING COMPLEX"/>
    <property type="match status" value="1"/>
</dbReference>
<organism evidence="4 5">
    <name type="scientific">Candidatus Endolissoclinum faulkneri L2</name>
    <dbReference type="NCBI Taxonomy" id="1193729"/>
    <lineage>
        <taxon>Bacteria</taxon>
        <taxon>Pseudomonadati</taxon>
        <taxon>Pseudomonadota</taxon>
        <taxon>Alphaproteobacteria</taxon>
        <taxon>Rhodospirillales</taxon>
        <taxon>Rhodospirillaceae</taxon>
        <taxon>Candidatus Endolissoclinum</taxon>
    </lineage>
</organism>
<dbReference type="GO" id="GO:0003723">
    <property type="term" value="F:RNA binding"/>
    <property type="evidence" value="ECO:0007669"/>
    <property type="project" value="UniProtKB-UniRule"/>
</dbReference>
<dbReference type="GO" id="GO:0070929">
    <property type="term" value="P:trans-translation"/>
    <property type="evidence" value="ECO:0007669"/>
    <property type="project" value="UniProtKB-UniRule"/>
</dbReference>
<reference evidence="4 5" key="1">
    <citation type="journal article" date="2012" name="Proc. Natl. Acad. Sci. U.S.A.">
        <title>Genome streamlining and chemical defense in a coral reef symbiosis.</title>
        <authorList>
            <person name="Kwan J.C."/>
            <person name="Donia M.S."/>
            <person name="Han A.W."/>
            <person name="Hirose E."/>
            <person name="Haygood M.G."/>
            <person name="Schmidt E.W."/>
        </authorList>
    </citation>
    <scope>NUCLEOTIDE SEQUENCE [LARGE SCALE GENOMIC DNA]</scope>
    <source>
        <strain evidence="4 5">L2</strain>
    </source>
</reference>